<dbReference type="InterPro" id="IPR011033">
    <property type="entry name" value="PRC_barrel-like_sf"/>
</dbReference>
<dbReference type="InterPro" id="IPR009000">
    <property type="entry name" value="Transl_B-barrel_sf"/>
</dbReference>
<comment type="similarity">
    <text evidence="5">Belongs to the RimM family.</text>
</comment>
<name>A0ABT5EVS1_9BACT</name>
<comment type="subunit">
    <text evidence="5">Binds ribosomal protein uS19.</text>
</comment>
<keyword evidence="4 5" id="KW-0143">Chaperone</keyword>
<protein>
    <recommendedName>
        <fullName evidence="5">Ribosome maturation factor RimM</fullName>
    </recommendedName>
</protein>
<dbReference type="SUPFAM" id="SSF50346">
    <property type="entry name" value="PRC-barrel domain"/>
    <property type="match status" value="1"/>
</dbReference>
<keyword evidence="1 5" id="KW-0963">Cytoplasm</keyword>
<sequence length="182" mass="19546">MIPRKRATTEADAPRRFVAVAEIARSHGIQGEVRLKVYHEGSDLLGHRPTLKLRFPDGAERTADITSIRSANKAVLARLAGVADRDAADALRGAILLVPRDEFPQLEEGEFYACDIEGARAELGSGEVVGRVLALASYPSCEVLVVERADGTKIEVPLLDDFVASVDTDAGVVRLVTIDGLT</sequence>
<keyword evidence="2 5" id="KW-0690">Ribosome biogenesis</keyword>
<dbReference type="InterPro" id="IPR002676">
    <property type="entry name" value="RimM_N"/>
</dbReference>
<feature type="domain" description="RimM N-terminal" evidence="6">
    <location>
        <begin position="20"/>
        <end position="102"/>
    </location>
</feature>
<dbReference type="InterPro" id="IPR011961">
    <property type="entry name" value="RimM"/>
</dbReference>
<dbReference type="HAMAP" id="MF_00014">
    <property type="entry name" value="Ribosome_mat_RimM"/>
    <property type="match status" value="1"/>
</dbReference>
<accession>A0ABT5EVS1</accession>
<dbReference type="SUPFAM" id="SSF50447">
    <property type="entry name" value="Translation proteins"/>
    <property type="match status" value="1"/>
</dbReference>
<comment type="caution">
    <text evidence="8">The sequence shown here is derived from an EMBL/GenBank/DDBJ whole genome shotgun (WGS) entry which is preliminary data.</text>
</comment>
<dbReference type="NCBIfam" id="TIGR02273">
    <property type="entry name" value="16S_RimM"/>
    <property type="match status" value="1"/>
</dbReference>
<comment type="subcellular location">
    <subcellularLocation>
        <location evidence="5">Cytoplasm</location>
    </subcellularLocation>
</comment>
<dbReference type="Proteomes" id="UP001221411">
    <property type="component" value="Unassembled WGS sequence"/>
</dbReference>
<dbReference type="Gene3D" id="2.40.30.60">
    <property type="entry name" value="RimM"/>
    <property type="match status" value="1"/>
</dbReference>
<feature type="domain" description="Ribosome maturation factor RimM PRC barrel" evidence="7">
    <location>
        <begin position="115"/>
        <end position="180"/>
    </location>
</feature>
<keyword evidence="3 5" id="KW-0698">rRNA processing</keyword>
<dbReference type="RefSeq" id="WP_271923906.1">
    <property type="nucleotide sequence ID" value="NZ_JAQNDO010000001.1"/>
</dbReference>
<dbReference type="Pfam" id="PF01782">
    <property type="entry name" value="RimM"/>
    <property type="match status" value="1"/>
</dbReference>
<evidence type="ECO:0000313" key="8">
    <source>
        <dbReference type="EMBL" id="MDC0745921.1"/>
    </source>
</evidence>
<proteinExistence type="inferred from homology"/>
<gene>
    <name evidence="5 8" type="primary">rimM</name>
    <name evidence="8" type="ORF">POL67_31625</name>
</gene>
<dbReference type="Gene3D" id="2.30.30.240">
    <property type="entry name" value="PRC-barrel domain"/>
    <property type="match status" value="1"/>
</dbReference>
<keyword evidence="9" id="KW-1185">Reference proteome</keyword>
<comment type="function">
    <text evidence="5">An accessory protein needed during the final step in the assembly of 30S ribosomal subunit, possibly for assembly of the head region. Essential for efficient processing of 16S rRNA. May be needed both before and after RbfA during the maturation of 16S rRNA. It has affinity for free ribosomal 30S subunits but not for 70S ribosomes.</text>
</comment>
<dbReference type="Pfam" id="PF24986">
    <property type="entry name" value="PRC_RimM"/>
    <property type="match status" value="1"/>
</dbReference>
<evidence type="ECO:0000256" key="4">
    <source>
        <dbReference type="ARBA" id="ARBA00023186"/>
    </source>
</evidence>
<evidence type="ECO:0000259" key="6">
    <source>
        <dbReference type="Pfam" id="PF01782"/>
    </source>
</evidence>
<dbReference type="InterPro" id="IPR056792">
    <property type="entry name" value="PRC_RimM"/>
</dbReference>
<evidence type="ECO:0000259" key="7">
    <source>
        <dbReference type="Pfam" id="PF24986"/>
    </source>
</evidence>
<dbReference type="PANTHER" id="PTHR33692">
    <property type="entry name" value="RIBOSOME MATURATION FACTOR RIMM"/>
    <property type="match status" value="1"/>
</dbReference>
<evidence type="ECO:0000256" key="2">
    <source>
        <dbReference type="ARBA" id="ARBA00022517"/>
    </source>
</evidence>
<organism evidence="8 9">
    <name type="scientific">Polyangium mundeleinium</name>
    <dbReference type="NCBI Taxonomy" id="2995306"/>
    <lineage>
        <taxon>Bacteria</taxon>
        <taxon>Pseudomonadati</taxon>
        <taxon>Myxococcota</taxon>
        <taxon>Polyangia</taxon>
        <taxon>Polyangiales</taxon>
        <taxon>Polyangiaceae</taxon>
        <taxon>Polyangium</taxon>
    </lineage>
</organism>
<evidence type="ECO:0000313" key="9">
    <source>
        <dbReference type="Proteomes" id="UP001221411"/>
    </source>
</evidence>
<dbReference type="PANTHER" id="PTHR33692:SF1">
    <property type="entry name" value="RIBOSOME MATURATION FACTOR RIMM"/>
    <property type="match status" value="1"/>
</dbReference>
<comment type="domain">
    <text evidence="5">The PRC barrel domain binds ribosomal protein uS19.</text>
</comment>
<evidence type="ECO:0000256" key="3">
    <source>
        <dbReference type="ARBA" id="ARBA00022552"/>
    </source>
</evidence>
<evidence type="ECO:0000256" key="5">
    <source>
        <dbReference type="HAMAP-Rule" id="MF_00014"/>
    </source>
</evidence>
<dbReference type="InterPro" id="IPR036976">
    <property type="entry name" value="RimM_N_sf"/>
</dbReference>
<evidence type="ECO:0000256" key="1">
    <source>
        <dbReference type="ARBA" id="ARBA00022490"/>
    </source>
</evidence>
<reference evidence="8 9" key="1">
    <citation type="submission" date="2022-11" db="EMBL/GenBank/DDBJ databases">
        <title>Minimal conservation of predation-associated metabolite biosynthetic gene clusters underscores biosynthetic potential of Myxococcota including descriptions for ten novel species: Archangium lansinium sp. nov., Myxococcus landrumus sp. nov., Nannocystis bai.</title>
        <authorList>
            <person name="Ahearne A."/>
            <person name="Stevens C."/>
            <person name="Dowd S."/>
        </authorList>
    </citation>
    <scope>NUCLEOTIDE SEQUENCE [LARGE SCALE GENOMIC DNA]</scope>
    <source>
        <strain evidence="8 9">RJM3</strain>
    </source>
</reference>
<dbReference type="EMBL" id="JAQNDO010000001">
    <property type="protein sequence ID" value="MDC0745921.1"/>
    <property type="molecule type" value="Genomic_DNA"/>
</dbReference>